<organism evidence="2 3">
    <name type="scientific">Rhizopus stolonifer</name>
    <name type="common">Rhizopus nigricans</name>
    <dbReference type="NCBI Taxonomy" id="4846"/>
    <lineage>
        <taxon>Eukaryota</taxon>
        <taxon>Fungi</taxon>
        <taxon>Fungi incertae sedis</taxon>
        <taxon>Mucoromycota</taxon>
        <taxon>Mucoromycotina</taxon>
        <taxon>Mucoromycetes</taxon>
        <taxon>Mucorales</taxon>
        <taxon>Mucorineae</taxon>
        <taxon>Rhizopodaceae</taxon>
        <taxon>Rhizopus</taxon>
    </lineage>
</organism>
<accession>A0A367KLE9</accession>
<dbReference type="Proteomes" id="UP000253551">
    <property type="component" value="Unassembled WGS sequence"/>
</dbReference>
<feature type="compositionally biased region" description="Low complexity" evidence="1">
    <location>
        <begin position="12"/>
        <end position="27"/>
    </location>
</feature>
<dbReference type="EMBL" id="PJQM01001185">
    <property type="protein sequence ID" value="RCI02989.1"/>
    <property type="molecule type" value="Genomic_DNA"/>
</dbReference>
<dbReference type="OrthoDB" id="2290203at2759"/>
<protein>
    <submittedName>
        <fullName evidence="2">Uncharacterized protein</fullName>
    </submittedName>
</protein>
<feature type="region of interest" description="Disordered" evidence="1">
    <location>
        <begin position="1"/>
        <end position="89"/>
    </location>
</feature>
<comment type="caution">
    <text evidence="2">The sequence shown here is derived from an EMBL/GenBank/DDBJ whole genome shotgun (WGS) entry which is preliminary data.</text>
</comment>
<evidence type="ECO:0000313" key="2">
    <source>
        <dbReference type="EMBL" id="RCI02989.1"/>
    </source>
</evidence>
<name>A0A367KLE9_RHIST</name>
<evidence type="ECO:0000313" key="3">
    <source>
        <dbReference type="Proteomes" id="UP000253551"/>
    </source>
</evidence>
<keyword evidence="3" id="KW-1185">Reference proteome</keyword>
<feature type="compositionally biased region" description="Polar residues" evidence="1">
    <location>
        <begin position="30"/>
        <end position="47"/>
    </location>
</feature>
<proteinExistence type="predicted"/>
<gene>
    <name evidence="2" type="ORF">CU098_012287</name>
</gene>
<evidence type="ECO:0000256" key="1">
    <source>
        <dbReference type="SAM" id="MobiDB-lite"/>
    </source>
</evidence>
<sequence>MQNQENHKTHQSLPSLSHSIESSTSRLHTPCSSSAERVNGHQKTNPEPTKRWDDTQLELEFAEDDLMDKKKISQKRHSSSTAFAKMKSH</sequence>
<reference evidence="2 3" key="1">
    <citation type="journal article" date="2018" name="G3 (Bethesda)">
        <title>Phylogenetic and Phylogenomic Definition of Rhizopus Species.</title>
        <authorList>
            <person name="Gryganskyi A.P."/>
            <person name="Golan J."/>
            <person name="Dolatabadi S."/>
            <person name="Mondo S."/>
            <person name="Robb S."/>
            <person name="Idnurm A."/>
            <person name="Muszewska A."/>
            <person name="Steczkiewicz K."/>
            <person name="Masonjones S."/>
            <person name="Liao H.L."/>
            <person name="Gajdeczka M.T."/>
            <person name="Anike F."/>
            <person name="Vuek A."/>
            <person name="Anishchenko I.M."/>
            <person name="Voigt K."/>
            <person name="de Hoog G.S."/>
            <person name="Smith M.E."/>
            <person name="Heitman J."/>
            <person name="Vilgalys R."/>
            <person name="Stajich J.E."/>
        </authorList>
    </citation>
    <scope>NUCLEOTIDE SEQUENCE [LARGE SCALE GENOMIC DNA]</scope>
    <source>
        <strain evidence="2 3">LSU 92-RS-03</strain>
    </source>
</reference>
<dbReference type="AlphaFoldDB" id="A0A367KLE9"/>
<feature type="compositionally biased region" description="Acidic residues" evidence="1">
    <location>
        <begin position="55"/>
        <end position="66"/>
    </location>
</feature>